<accession>A0A662YSD7</accession>
<keyword evidence="3" id="KW-1185">Reference proteome</keyword>
<evidence type="ECO:0000313" key="3">
    <source>
        <dbReference type="Proteomes" id="UP000289886"/>
    </source>
</evidence>
<protein>
    <submittedName>
        <fullName evidence="2">Uncharacterized protein</fullName>
    </submittedName>
</protein>
<proteinExistence type="predicted"/>
<sequence length="108" mass="11619">MPKSTKGNFRGPQQGKQAFDPSAKRNGNQLLPVFAALETGIRRSPADIRNSSAGPVNSPGILNGPAKARPTRRNWGTSRRAPPGPAHELRTPAAMLVVIPNKSWDMLN</sequence>
<gene>
    <name evidence="2" type="ORF">EOD39_12318</name>
</gene>
<reference evidence="2 3" key="1">
    <citation type="submission" date="2019-01" db="EMBL/GenBank/DDBJ databases">
        <title>Draft Genome and Complete Hox-Cluster Characterization of the Sterlet Sturgeon (Acipenser ruthenus).</title>
        <authorList>
            <person name="Wei Q."/>
        </authorList>
    </citation>
    <scope>NUCLEOTIDE SEQUENCE [LARGE SCALE GENOMIC DNA]</scope>
    <source>
        <strain evidence="2">WHYD16114868_AA</strain>
        <tissue evidence="2">Blood</tissue>
    </source>
</reference>
<feature type="region of interest" description="Disordered" evidence="1">
    <location>
        <begin position="46"/>
        <end position="89"/>
    </location>
</feature>
<dbReference type="EMBL" id="SCEB01000500">
    <property type="protein sequence ID" value="RXM98986.1"/>
    <property type="molecule type" value="Genomic_DNA"/>
</dbReference>
<evidence type="ECO:0000313" key="2">
    <source>
        <dbReference type="EMBL" id="RXM98986.1"/>
    </source>
</evidence>
<name>A0A662YSD7_ACIRT</name>
<dbReference type="Proteomes" id="UP000289886">
    <property type="component" value="Unassembled WGS sequence"/>
</dbReference>
<organism evidence="2 3">
    <name type="scientific">Acipenser ruthenus</name>
    <name type="common">Sterlet sturgeon</name>
    <dbReference type="NCBI Taxonomy" id="7906"/>
    <lineage>
        <taxon>Eukaryota</taxon>
        <taxon>Metazoa</taxon>
        <taxon>Chordata</taxon>
        <taxon>Craniata</taxon>
        <taxon>Vertebrata</taxon>
        <taxon>Euteleostomi</taxon>
        <taxon>Actinopterygii</taxon>
        <taxon>Chondrostei</taxon>
        <taxon>Acipenseriformes</taxon>
        <taxon>Acipenseridae</taxon>
        <taxon>Acipenser</taxon>
    </lineage>
</organism>
<evidence type="ECO:0000256" key="1">
    <source>
        <dbReference type="SAM" id="MobiDB-lite"/>
    </source>
</evidence>
<feature type="region of interest" description="Disordered" evidence="1">
    <location>
        <begin position="1"/>
        <end position="27"/>
    </location>
</feature>
<dbReference type="AlphaFoldDB" id="A0A662YSD7"/>
<comment type="caution">
    <text evidence="2">The sequence shown here is derived from an EMBL/GenBank/DDBJ whole genome shotgun (WGS) entry which is preliminary data.</text>
</comment>